<dbReference type="PANTHER" id="PTHR24206">
    <property type="entry name" value="OS06G0237300 PROTEIN"/>
    <property type="match status" value="1"/>
</dbReference>
<keyword evidence="2 4" id="KW-0862">Zinc</keyword>
<dbReference type="SMART" id="SM00132">
    <property type="entry name" value="LIM"/>
    <property type="match status" value="1"/>
</dbReference>
<keyword evidence="7" id="KW-1185">Reference proteome</keyword>
<proteinExistence type="predicted"/>
<evidence type="ECO:0000256" key="2">
    <source>
        <dbReference type="ARBA" id="ARBA00022833"/>
    </source>
</evidence>
<comment type="caution">
    <text evidence="6">The sequence shown here is derived from an EMBL/GenBank/DDBJ whole genome shotgun (WGS) entry which is preliminary data.</text>
</comment>
<keyword evidence="3 4" id="KW-0440">LIM domain</keyword>
<dbReference type="Pfam" id="PF00412">
    <property type="entry name" value="LIM"/>
    <property type="match status" value="1"/>
</dbReference>
<keyword evidence="1 4" id="KW-0479">Metal-binding</keyword>
<dbReference type="GO" id="GO:0046872">
    <property type="term" value="F:metal ion binding"/>
    <property type="evidence" value="ECO:0007669"/>
    <property type="project" value="UniProtKB-KW"/>
</dbReference>
<dbReference type="Proteomes" id="UP001344447">
    <property type="component" value="Unassembled WGS sequence"/>
</dbReference>
<sequence>MSRFGSTEKCIVCTKTVYPLEKLAADEKIYHKSCFKCTECNSILSLGKYASKDSGTLFCKVCFKKLFFSKGNYSEGFGQLKPQHEFEKKKNGGITEDKEEIISNEVEVAASS</sequence>
<dbReference type="Gene3D" id="2.10.110.10">
    <property type="entry name" value="Cysteine Rich Protein"/>
    <property type="match status" value="1"/>
</dbReference>
<evidence type="ECO:0000256" key="1">
    <source>
        <dbReference type="ARBA" id="ARBA00022723"/>
    </source>
</evidence>
<evidence type="ECO:0000256" key="3">
    <source>
        <dbReference type="ARBA" id="ARBA00023038"/>
    </source>
</evidence>
<evidence type="ECO:0000313" key="7">
    <source>
        <dbReference type="Proteomes" id="UP001344447"/>
    </source>
</evidence>
<dbReference type="AlphaFoldDB" id="A0AAN7YRN6"/>
<dbReference type="SUPFAM" id="SSF57716">
    <property type="entry name" value="Glucocorticoid receptor-like (DNA-binding domain)"/>
    <property type="match status" value="2"/>
</dbReference>
<accession>A0AAN7YRN6</accession>
<protein>
    <recommendedName>
        <fullName evidence="5">LIM zinc-binding domain-containing protein</fullName>
    </recommendedName>
</protein>
<feature type="domain" description="LIM zinc-binding" evidence="5">
    <location>
        <begin position="8"/>
        <end position="69"/>
    </location>
</feature>
<evidence type="ECO:0000313" key="6">
    <source>
        <dbReference type="EMBL" id="KAK5581854.1"/>
    </source>
</evidence>
<reference evidence="6 7" key="1">
    <citation type="submission" date="2023-11" db="EMBL/GenBank/DDBJ databases">
        <title>Dfirmibasis_genome.</title>
        <authorList>
            <person name="Edelbroek B."/>
            <person name="Kjellin J."/>
            <person name="Jerlstrom-Hultqvist J."/>
            <person name="Soderbom F."/>
        </authorList>
    </citation>
    <scope>NUCLEOTIDE SEQUENCE [LARGE SCALE GENOMIC DNA]</scope>
    <source>
        <strain evidence="6 7">TNS-C-14</strain>
    </source>
</reference>
<gene>
    <name evidence="6" type="ORF">RB653_003434</name>
</gene>
<dbReference type="EMBL" id="JAVFKY010000001">
    <property type="protein sequence ID" value="KAK5581854.1"/>
    <property type="molecule type" value="Genomic_DNA"/>
</dbReference>
<evidence type="ECO:0000259" key="5">
    <source>
        <dbReference type="PROSITE" id="PS50023"/>
    </source>
</evidence>
<organism evidence="6 7">
    <name type="scientific">Dictyostelium firmibasis</name>
    <dbReference type="NCBI Taxonomy" id="79012"/>
    <lineage>
        <taxon>Eukaryota</taxon>
        <taxon>Amoebozoa</taxon>
        <taxon>Evosea</taxon>
        <taxon>Eumycetozoa</taxon>
        <taxon>Dictyostelia</taxon>
        <taxon>Dictyosteliales</taxon>
        <taxon>Dictyosteliaceae</taxon>
        <taxon>Dictyostelium</taxon>
    </lineage>
</organism>
<evidence type="ECO:0000256" key="4">
    <source>
        <dbReference type="PROSITE-ProRule" id="PRU00125"/>
    </source>
</evidence>
<dbReference type="InterPro" id="IPR001781">
    <property type="entry name" value="Znf_LIM"/>
</dbReference>
<dbReference type="PROSITE" id="PS50023">
    <property type="entry name" value="LIM_DOMAIN_2"/>
    <property type="match status" value="1"/>
</dbReference>
<dbReference type="PROSITE" id="PS00478">
    <property type="entry name" value="LIM_DOMAIN_1"/>
    <property type="match status" value="1"/>
</dbReference>
<name>A0AAN7YRN6_9MYCE</name>
<dbReference type="FunFam" id="2.10.110.10:FF:000002">
    <property type="entry name" value="LIM domain and actin-binding 1"/>
    <property type="match status" value="1"/>
</dbReference>